<dbReference type="AlphaFoldDB" id="A0A0A9BED0"/>
<protein>
    <submittedName>
        <fullName evidence="1">Uncharacterized protein</fullName>
    </submittedName>
</protein>
<dbReference type="EMBL" id="GBRH01236209">
    <property type="protein sequence ID" value="JAD61686.1"/>
    <property type="molecule type" value="Transcribed_RNA"/>
</dbReference>
<evidence type="ECO:0000313" key="1">
    <source>
        <dbReference type="EMBL" id="JAD61686.1"/>
    </source>
</evidence>
<sequence length="38" mass="4519">METFCPSVSLPKNYLLWTKHKEKEPQTCLFQTMNMLNS</sequence>
<organism evidence="1">
    <name type="scientific">Arundo donax</name>
    <name type="common">Giant reed</name>
    <name type="synonym">Donax arundinaceus</name>
    <dbReference type="NCBI Taxonomy" id="35708"/>
    <lineage>
        <taxon>Eukaryota</taxon>
        <taxon>Viridiplantae</taxon>
        <taxon>Streptophyta</taxon>
        <taxon>Embryophyta</taxon>
        <taxon>Tracheophyta</taxon>
        <taxon>Spermatophyta</taxon>
        <taxon>Magnoliopsida</taxon>
        <taxon>Liliopsida</taxon>
        <taxon>Poales</taxon>
        <taxon>Poaceae</taxon>
        <taxon>PACMAD clade</taxon>
        <taxon>Arundinoideae</taxon>
        <taxon>Arundineae</taxon>
        <taxon>Arundo</taxon>
    </lineage>
</organism>
<accession>A0A0A9BED0</accession>
<proteinExistence type="predicted"/>
<reference evidence="1" key="2">
    <citation type="journal article" date="2015" name="Data Brief">
        <title>Shoot transcriptome of the giant reed, Arundo donax.</title>
        <authorList>
            <person name="Barrero R.A."/>
            <person name="Guerrero F.D."/>
            <person name="Moolhuijzen P."/>
            <person name="Goolsby J.A."/>
            <person name="Tidwell J."/>
            <person name="Bellgard S.E."/>
            <person name="Bellgard M.I."/>
        </authorList>
    </citation>
    <scope>NUCLEOTIDE SEQUENCE</scope>
    <source>
        <tissue evidence="1">Shoot tissue taken approximately 20 cm above the soil surface</tissue>
    </source>
</reference>
<name>A0A0A9BED0_ARUDO</name>
<reference evidence="1" key="1">
    <citation type="submission" date="2014-09" db="EMBL/GenBank/DDBJ databases">
        <authorList>
            <person name="Magalhaes I.L.F."/>
            <person name="Oliveira U."/>
            <person name="Santos F.R."/>
            <person name="Vidigal T.H.D.A."/>
            <person name="Brescovit A.D."/>
            <person name="Santos A.J."/>
        </authorList>
    </citation>
    <scope>NUCLEOTIDE SEQUENCE</scope>
    <source>
        <tissue evidence="1">Shoot tissue taken approximately 20 cm above the soil surface</tissue>
    </source>
</reference>